<dbReference type="Gene3D" id="3.30.565.40">
    <property type="entry name" value="Fervidobacterium nodosum Rt17-B1 like"/>
    <property type="match status" value="2"/>
</dbReference>
<dbReference type="InterPro" id="IPR037126">
    <property type="entry name" value="PdaC/RsiV-like_sf"/>
</dbReference>
<evidence type="ECO:0000259" key="3">
    <source>
        <dbReference type="Pfam" id="PF11738"/>
    </source>
</evidence>
<name>A0ABR9ZYE8_9FIRM</name>
<sequence length="492" mass="56307">MKKYKFIPIIVLLAFLVTSCSAQSDIPGEITTHVENSNVKADAVQPKINDYTEPMLAFSTVANTIDETYLDYSESYELISNLENAKIRTNINQSIESVIHKSKNNTLQIERSLYDASSNAPLQMKVTGKPLYFDNQVLSYEIVFKTLTAGDEESNSYVFLNYDLASGQSIKLKDLLPLDQFYSQMEATHSESFDEPFNKNTISIYNLNESFYFSDKNSAVFFIRPFELSDKQKQSIKMPLTGIQYDPSKKLIIGAATINKEHIENTDFYDVFFSYPYFEGTDGDYSKINQVIEQHVNELYDYGTNMAILDHQVVEPPALNDLDNNITSPDLDSVETSDPESTNVPDATESIDSSASEFDLPIYWYNLSYNIYTNNEKILSFGLYDYQYTGGAHGLSSGNFYSYDLELGKQIEIKDLFEPKFDYITYINDCIYRKIDQEVKNDPDSNYAYYDFNGIDENIKFYIEDNELVIFFDQYEIAPYAAGTPTFKISLP</sequence>
<dbReference type="Proteomes" id="UP000614200">
    <property type="component" value="Unassembled WGS sequence"/>
</dbReference>
<dbReference type="Pfam" id="PF13739">
    <property type="entry name" value="PdaC"/>
    <property type="match status" value="1"/>
</dbReference>
<feature type="signal peptide" evidence="2">
    <location>
        <begin position="1"/>
        <end position="24"/>
    </location>
</feature>
<evidence type="ECO:0000259" key="4">
    <source>
        <dbReference type="Pfam" id="PF13739"/>
    </source>
</evidence>
<feature type="region of interest" description="Disordered" evidence="1">
    <location>
        <begin position="321"/>
        <end position="350"/>
    </location>
</feature>
<dbReference type="InterPro" id="IPR025303">
    <property type="entry name" value="PdaC"/>
</dbReference>
<comment type="caution">
    <text evidence="5">The sequence shown here is derived from an EMBL/GenBank/DDBJ whole genome shotgun (WGS) entry which is preliminary data.</text>
</comment>
<dbReference type="RefSeq" id="WP_194702823.1">
    <property type="nucleotide sequence ID" value="NZ_JADKNH010000009.1"/>
</dbReference>
<dbReference type="PROSITE" id="PS51257">
    <property type="entry name" value="PROKAR_LIPOPROTEIN"/>
    <property type="match status" value="1"/>
</dbReference>
<protein>
    <submittedName>
        <fullName evidence="5">DUF3298 and DUF4163 domain-containing protein</fullName>
    </submittedName>
</protein>
<dbReference type="InterPro" id="IPR021729">
    <property type="entry name" value="DUF3298"/>
</dbReference>
<dbReference type="Pfam" id="PF11738">
    <property type="entry name" value="DUF3298"/>
    <property type="match status" value="1"/>
</dbReference>
<reference evidence="5 6" key="1">
    <citation type="submission" date="2020-11" db="EMBL/GenBank/DDBJ databases">
        <title>Fusibacter basophilias sp. nov.</title>
        <authorList>
            <person name="Qiu D."/>
        </authorList>
    </citation>
    <scope>NUCLEOTIDE SEQUENCE [LARGE SCALE GENOMIC DNA]</scope>
    <source>
        <strain evidence="5 6">Q10-2</strain>
    </source>
</reference>
<organism evidence="5 6">
    <name type="scientific">Fusibacter ferrireducens</name>
    <dbReference type="NCBI Taxonomy" id="2785058"/>
    <lineage>
        <taxon>Bacteria</taxon>
        <taxon>Bacillati</taxon>
        <taxon>Bacillota</taxon>
        <taxon>Clostridia</taxon>
        <taxon>Eubacteriales</taxon>
        <taxon>Eubacteriales Family XII. Incertae Sedis</taxon>
        <taxon>Fusibacter</taxon>
    </lineage>
</organism>
<evidence type="ECO:0000256" key="1">
    <source>
        <dbReference type="SAM" id="MobiDB-lite"/>
    </source>
</evidence>
<evidence type="ECO:0000256" key="2">
    <source>
        <dbReference type="SAM" id="SignalP"/>
    </source>
</evidence>
<evidence type="ECO:0000313" key="6">
    <source>
        <dbReference type="Proteomes" id="UP000614200"/>
    </source>
</evidence>
<dbReference type="Gene3D" id="3.90.640.20">
    <property type="entry name" value="Heat-shock cognate protein, ATPase"/>
    <property type="match status" value="1"/>
</dbReference>
<gene>
    <name evidence="5" type="ORF">ISU02_15895</name>
</gene>
<keyword evidence="2" id="KW-0732">Signal</keyword>
<keyword evidence="6" id="KW-1185">Reference proteome</keyword>
<evidence type="ECO:0000313" key="5">
    <source>
        <dbReference type="EMBL" id="MBF4694594.1"/>
    </source>
</evidence>
<accession>A0ABR9ZYE8</accession>
<feature type="domain" description="Deacetylase PdaC" evidence="4">
    <location>
        <begin position="264"/>
        <end position="395"/>
    </location>
</feature>
<proteinExistence type="predicted"/>
<feature type="compositionally biased region" description="Polar residues" evidence="1">
    <location>
        <begin position="339"/>
        <end position="350"/>
    </location>
</feature>
<dbReference type="EMBL" id="JADKNH010000009">
    <property type="protein sequence ID" value="MBF4694594.1"/>
    <property type="molecule type" value="Genomic_DNA"/>
</dbReference>
<feature type="chain" id="PRO_5046344991" evidence="2">
    <location>
        <begin position="25"/>
        <end position="492"/>
    </location>
</feature>
<feature type="compositionally biased region" description="Polar residues" evidence="1">
    <location>
        <begin position="322"/>
        <end position="331"/>
    </location>
</feature>
<feature type="domain" description="DUF3298" evidence="3">
    <location>
        <begin position="414"/>
        <end position="490"/>
    </location>
</feature>